<dbReference type="Pfam" id="PF00098">
    <property type="entry name" value="zf-CCHC"/>
    <property type="match status" value="1"/>
</dbReference>
<dbReference type="GO" id="GO:0008270">
    <property type="term" value="F:zinc ion binding"/>
    <property type="evidence" value="ECO:0007669"/>
    <property type="project" value="InterPro"/>
</dbReference>
<feature type="non-terminal residue" evidence="3">
    <location>
        <position position="1"/>
    </location>
</feature>
<dbReference type="PANTHER" id="PTHR34482:SF36">
    <property type="entry name" value="RETROTRANSPOSON GAG DOMAIN-CONTAINING PROTEIN"/>
    <property type="match status" value="1"/>
</dbReference>
<evidence type="ECO:0000313" key="3">
    <source>
        <dbReference type="EMBL" id="MCH97235.1"/>
    </source>
</evidence>
<sequence length="268" mass="30694">NMPPRRAPAVPVTEDDRVERMANLMNLMAAAVTAQTNAKTQRDKEKRESEVLAAGTRVLTSFNSQNPPKFRGDEGPAATDLWLQAIKKIFGAIHCLEEEKVTLATYQLLGDAEYWWGNTILLMEGAYEEFTWENFKRKFLAKYFPETARERDGIDEVYMCHRFQDGLRYELQDAVVPLGIRRFQVLVEKCQEIEDMRNKRMNRQGNFSAGGPSRPNNQNQNRGRQGTTPYNHPQNNRGSNRSANQGTRGNQVREKLTCFKCGEEGHYA</sequence>
<evidence type="ECO:0000313" key="4">
    <source>
        <dbReference type="Proteomes" id="UP000265520"/>
    </source>
</evidence>
<feature type="domain" description="CCHC-type" evidence="2">
    <location>
        <begin position="257"/>
        <end position="268"/>
    </location>
</feature>
<feature type="compositionally biased region" description="Polar residues" evidence="1">
    <location>
        <begin position="227"/>
        <end position="250"/>
    </location>
</feature>
<name>A0A392NDM1_9FABA</name>
<comment type="caution">
    <text evidence="3">The sequence shown here is derived from an EMBL/GenBank/DDBJ whole genome shotgun (WGS) entry which is preliminary data.</text>
</comment>
<proteinExistence type="predicted"/>
<dbReference type="InterPro" id="IPR001878">
    <property type="entry name" value="Znf_CCHC"/>
</dbReference>
<evidence type="ECO:0000259" key="2">
    <source>
        <dbReference type="Pfam" id="PF00098"/>
    </source>
</evidence>
<organism evidence="3 4">
    <name type="scientific">Trifolium medium</name>
    <dbReference type="NCBI Taxonomy" id="97028"/>
    <lineage>
        <taxon>Eukaryota</taxon>
        <taxon>Viridiplantae</taxon>
        <taxon>Streptophyta</taxon>
        <taxon>Embryophyta</taxon>
        <taxon>Tracheophyta</taxon>
        <taxon>Spermatophyta</taxon>
        <taxon>Magnoliopsida</taxon>
        <taxon>eudicotyledons</taxon>
        <taxon>Gunneridae</taxon>
        <taxon>Pentapetalae</taxon>
        <taxon>rosids</taxon>
        <taxon>fabids</taxon>
        <taxon>Fabales</taxon>
        <taxon>Fabaceae</taxon>
        <taxon>Papilionoideae</taxon>
        <taxon>50 kb inversion clade</taxon>
        <taxon>NPAAA clade</taxon>
        <taxon>Hologalegina</taxon>
        <taxon>IRL clade</taxon>
        <taxon>Trifolieae</taxon>
        <taxon>Trifolium</taxon>
    </lineage>
</organism>
<feature type="region of interest" description="Disordered" evidence="1">
    <location>
        <begin position="202"/>
        <end position="250"/>
    </location>
</feature>
<dbReference type="Proteomes" id="UP000265520">
    <property type="component" value="Unassembled WGS sequence"/>
</dbReference>
<dbReference type="GO" id="GO:0003676">
    <property type="term" value="F:nucleic acid binding"/>
    <property type="evidence" value="ECO:0007669"/>
    <property type="project" value="InterPro"/>
</dbReference>
<keyword evidence="4" id="KW-1185">Reference proteome</keyword>
<dbReference type="PANTHER" id="PTHR34482">
    <property type="entry name" value="DNA DAMAGE-INDUCIBLE PROTEIN 1-LIKE"/>
    <property type="match status" value="1"/>
</dbReference>
<evidence type="ECO:0000256" key="1">
    <source>
        <dbReference type="SAM" id="MobiDB-lite"/>
    </source>
</evidence>
<feature type="non-terminal residue" evidence="3">
    <location>
        <position position="268"/>
    </location>
</feature>
<dbReference type="EMBL" id="LXQA010034420">
    <property type="protein sequence ID" value="MCH97235.1"/>
    <property type="molecule type" value="Genomic_DNA"/>
</dbReference>
<reference evidence="3 4" key="1">
    <citation type="journal article" date="2018" name="Front. Plant Sci.">
        <title>Red Clover (Trifolium pratense) and Zigzag Clover (T. medium) - A Picture of Genomic Similarities and Differences.</title>
        <authorList>
            <person name="Dluhosova J."/>
            <person name="Istvanek J."/>
            <person name="Nedelnik J."/>
            <person name="Repkova J."/>
        </authorList>
    </citation>
    <scope>NUCLEOTIDE SEQUENCE [LARGE SCALE GENOMIC DNA]</scope>
    <source>
        <strain evidence="4">cv. 10/8</strain>
        <tissue evidence="3">Leaf</tissue>
    </source>
</reference>
<gene>
    <name evidence="3" type="ORF">A2U01_0018228</name>
</gene>
<dbReference type="AlphaFoldDB" id="A0A392NDM1"/>
<accession>A0A392NDM1</accession>
<feature type="compositionally biased region" description="Low complexity" evidence="1">
    <location>
        <begin position="210"/>
        <end position="226"/>
    </location>
</feature>
<protein>
    <submittedName>
        <fullName evidence="3">Gag polyprotein</fullName>
    </submittedName>
</protein>